<feature type="compositionally biased region" description="Pro residues" evidence="2">
    <location>
        <begin position="109"/>
        <end position="120"/>
    </location>
</feature>
<accession>A0ABR1PHR9</accession>
<comment type="similarity">
    <text evidence="1">Belongs to the ThrE exporter (TC 2.A.79) family.</text>
</comment>
<dbReference type="Proteomes" id="UP001430848">
    <property type="component" value="Unassembled WGS sequence"/>
</dbReference>
<feature type="transmembrane region" description="Helical" evidence="3">
    <location>
        <begin position="376"/>
        <end position="397"/>
    </location>
</feature>
<keyword evidence="6" id="KW-1185">Reference proteome</keyword>
<evidence type="ECO:0000259" key="4">
    <source>
        <dbReference type="Pfam" id="PF06738"/>
    </source>
</evidence>
<evidence type="ECO:0000313" key="6">
    <source>
        <dbReference type="Proteomes" id="UP001430848"/>
    </source>
</evidence>
<dbReference type="InterPro" id="IPR051361">
    <property type="entry name" value="ThrE/Ser_Exporter"/>
</dbReference>
<dbReference type="InterPro" id="IPR010619">
    <property type="entry name" value="ThrE-like_N"/>
</dbReference>
<feature type="region of interest" description="Disordered" evidence="2">
    <location>
        <begin position="52"/>
        <end position="74"/>
    </location>
</feature>
<keyword evidence="3" id="KW-0472">Membrane</keyword>
<feature type="transmembrane region" description="Helical" evidence="3">
    <location>
        <begin position="418"/>
        <end position="435"/>
    </location>
</feature>
<comment type="caution">
    <text evidence="5">The sequence shown here is derived from an EMBL/GenBank/DDBJ whole genome shotgun (WGS) entry which is preliminary data.</text>
</comment>
<keyword evidence="3" id="KW-0812">Transmembrane</keyword>
<dbReference type="Pfam" id="PF06738">
    <property type="entry name" value="ThrE"/>
    <property type="match status" value="1"/>
</dbReference>
<proteinExistence type="inferred from homology"/>
<sequence length="615" mass="67756">MPSATSRLQAFVHRVREFLVKDMTRDGDKRAGMVVDPEAELAHLPPAVTRQASFNDSPTIRGAPPMESGWYESPRNSVFGDDHYDRRGVSGRTNYPTYRFSTHSADAHPMPPTRSPPPPVGIGGKDEVYITMSEEQCDIPTRRRYITKLCKATLVYGSPTHRIVAYIQMAARALDMEIYMLYVPDNIIIAFDSPDDLDGKGVYQPTEVKLVQGAGTHVGKMLDAHEVYKHVLHGRISVAEGIRRLDHIEQRNDAHNVWFMFMIFGFAAVGIAPFAYRARFIDLPVAFITGSLLGVMQLKFAPSHPLYALIFEVTAAVLMSFLGRMLGSIRGADGSRIFCYSALTQCSINLLMPGYWMTNAALEIMTKNIVTGGSRMMYALIYSLLLAYGIAIGSTLYGYMDYDAVSNPRCENLIDRRWNLFFVPFFSVQVAIISGAKWRQIPAMVFISFMGYLINFLSVDLFHGSFTIAHTLGGFMIGLLGNLYSKFGWQVEHLIYDRGLGTGSSNRRRRSSRIGLGASQGFALAAAGMVPAMIVQVPSGLANTGIVAAGLKTADAIVRNTTANNQAFPLGELQLDAMPILLQVIQIGISIAMGLSLAALLLYPLGKKRSGLMAW</sequence>
<feature type="domain" description="Threonine/serine exporter-like N-terminal" evidence="4">
    <location>
        <begin position="144"/>
        <end position="396"/>
    </location>
</feature>
<evidence type="ECO:0000256" key="3">
    <source>
        <dbReference type="SAM" id="Phobius"/>
    </source>
</evidence>
<evidence type="ECO:0000256" key="2">
    <source>
        <dbReference type="SAM" id="MobiDB-lite"/>
    </source>
</evidence>
<organism evidence="5 6">
    <name type="scientific">Diaporthe eres</name>
    <name type="common">Phomopsis oblonga</name>
    <dbReference type="NCBI Taxonomy" id="83184"/>
    <lineage>
        <taxon>Eukaryota</taxon>
        <taxon>Fungi</taxon>
        <taxon>Dikarya</taxon>
        <taxon>Ascomycota</taxon>
        <taxon>Pezizomycotina</taxon>
        <taxon>Sordariomycetes</taxon>
        <taxon>Sordariomycetidae</taxon>
        <taxon>Diaporthales</taxon>
        <taxon>Diaporthaceae</taxon>
        <taxon>Diaporthe</taxon>
        <taxon>Diaporthe eres species complex</taxon>
    </lineage>
</organism>
<gene>
    <name evidence="5" type="ORF">SLS63_002893</name>
</gene>
<feature type="region of interest" description="Disordered" evidence="2">
    <location>
        <begin position="102"/>
        <end position="121"/>
    </location>
</feature>
<name>A0ABR1PHR9_DIAER</name>
<reference evidence="5 6" key="1">
    <citation type="submission" date="2024-02" db="EMBL/GenBank/DDBJ databases">
        <title>De novo assembly and annotation of 12 fungi associated with fruit tree decline syndrome in Ontario, Canada.</title>
        <authorList>
            <person name="Sulman M."/>
            <person name="Ellouze W."/>
            <person name="Ilyukhin E."/>
        </authorList>
    </citation>
    <scope>NUCLEOTIDE SEQUENCE [LARGE SCALE GENOMIC DNA]</scope>
    <source>
        <strain evidence="5 6">M169</strain>
    </source>
</reference>
<feature type="transmembrane region" description="Helical" evidence="3">
    <location>
        <begin position="514"/>
        <end position="534"/>
    </location>
</feature>
<feature type="transmembrane region" description="Helical" evidence="3">
    <location>
        <begin position="306"/>
        <end position="325"/>
    </location>
</feature>
<feature type="transmembrane region" description="Helical" evidence="3">
    <location>
        <begin position="580"/>
        <end position="603"/>
    </location>
</feature>
<feature type="transmembrane region" description="Helical" evidence="3">
    <location>
        <begin position="337"/>
        <end position="356"/>
    </location>
</feature>
<dbReference type="PANTHER" id="PTHR31082">
    <property type="entry name" value="PHEROMONE-REGULATED MEMBRANE PROTEIN 10"/>
    <property type="match status" value="1"/>
</dbReference>
<dbReference type="EMBL" id="JAKNSF020000008">
    <property type="protein sequence ID" value="KAK7737102.1"/>
    <property type="molecule type" value="Genomic_DNA"/>
</dbReference>
<feature type="transmembrane region" description="Helical" evidence="3">
    <location>
        <begin position="257"/>
        <end position="276"/>
    </location>
</feature>
<evidence type="ECO:0000313" key="5">
    <source>
        <dbReference type="EMBL" id="KAK7737102.1"/>
    </source>
</evidence>
<dbReference type="PANTHER" id="PTHR31082:SF4">
    <property type="entry name" value="PHEROMONE-REGULATED MEMBRANE PROTEIN 10"/>
    <property type="match status" value="1"/>
</dbReference>
<keyword evidence="3" id="KW-1133">Transmembrane helix</keyword>
<evidence type="ECO:0000256" key="1">
    <source>
        <dbReference type="ARBA" id="ARBA00034125"/>
    </source>
</evidence>
<protein>
    <recommendedName>
        <fullName evidence="4">Threonine/serine exporter-like N-terminal domain-containing protein</fullName>
    </recommendedName>
</protein>